<evidence type="ECO:0000256" key="4">
    <source>
        <dbReference type="ARBA" id="ARBA00023002"/>
    </source>
</evidence>
<evidence type="ECO:0000256" key="2">
    <source>
        <dbReference type="ARBA" id="ARBA00022630"/>
    </source>
</evidence>
<gene>
    <name evidence="6" type="ORF">EJ03DRAFT_389431</name>
</gene>
<dbReference type="PANTHER" id="PTHR42973">
    <property type="entry name" value="BINDING OXIDOREDUCTASE, PUTATIVE (AFU_ORTHOLOGUE AFUA_1G17690)-RELATED"/>
    <property type="match status" value="1"/>
</dbReference>
<dbReference type="GO" id="GO:0005737">
    <property type="term" value="C:cytoplasm"/>
    <property type="evidence" value="ECO:0007669"/>
    <property type="project" value="InterPro"/>
</dbReference>
<dbReference type="PANTHER" id="PTHR42973:SF25">
    <property type="entry name" value="PHOSPHOMEVALONATE KINASE"/>
    <property type="match status" value="1"/>
</dbReference>
<dbReference type="GO" id="GO:0019287">
    <property type="term" value="P:isopentenyl diphosphate biosynthetic process, mevalonate pathway"/>
    <property type="evidence" value="ECO:0007669"/>
    <property type="project" value="UniProtKB-UniPathway"/>
</dbReference>
<dbReference type="OrthoDB" id="363185at2759"/>
<dbReference type="SUPFAM" id="SSF56176">
    <property type="entry name" value="FAD-binding/transporter-associated domain-like"/>
    <property type="match status" value="1"/>
</dbReference>
<reference evidence="6" key="1">
    <citation type="journal article" date="2020" name="Stud. Mycol.">
        <title>101 Dothideomycetes genomes: a test case for predicting lifestyles and emergence of pathogens.</title>
        <authorList>
            <person name="Haridas S."/>
            <person name="Albert R."/>
            <person name="Binder M."/>
            <person name="Bloem J."/>
            <person name="Labutti K."/>
            <person name="Salamov A."/>
            <person name="Andreopoulos B."/>
            <person name="Baker S."/>
            <person name="Barry K."/>
            <person name="Bills G."/>
            <person name="Bluhm B."/>
            <person name="Cannon C."/>
            <person name="Castanera R."/>
            <person name="Culley D."/>
            <person name="Daum C."/>
            <person name="Ezra D."/>
            <person name="Gonzalez J."/>
            <person name="Henrissat B."/>
            <person name="Kuo A."/>
            <person name="Liang C."/>
            <person name="Lipzen A."/>
            <person name="Lutzoni F."/>
            <person name="Magnuson J."/>
            <person name="Mondo S."/>
            <person name="Nolan M."/>
            <person name="Ohm R."/>
            <person name="Pangilinan J."/>
            <person name="Park H.-J."/>
            <person name="Ramirez L."/>
            <person name="Alfaro M."/>
            <person name="Sun H."/>
            <person name="Tritt A."/>
            <person name="Yoshinaga Y."/>
            <person name="Zwiers L.-H."/>
            <person name="Turgeon B."/>
            <person name="Goodwin S."/>
            <person name="Spatafora J."/>
            <person name="Crous P."/>
            <person name="Grigoriev I."/>
        </authorList>
    </citation>
    <scope>NUCLEOTIDE SEQUENCE</scope>
    <source>
        <strain evidence="6">CBS 116005</strain>
    </source>
</reference>
<dbReference type="CDD" id="cd06223">
    <property type="entry name" value="PRTases_typeI"/>
    <property type="match status" value="1"/>
</dbReference>
<dbReference type="Gene3D" id="3.40.50.300">
    <property type="entry name" value="P-loop containing nucleotide triphosphate hydrolases"/>
    <property type="match status" value="1"/>
</dbReference>
<keyword evidence="2" id="KW-0285">Flavoprotein</keyword>
<feature type="domain" description="FAD-binding PCMH-type" evidence="5">
    <location>
        <begin position="299"/>
        <end position="486"/>
    </location>
</feature>
<dbReference type="Pfam" id="PF00156">
    <property type="entry name" value="Pribosyltran"/>
    <property type="match status" value="1"/>
</dbReference>
<protein>
    <recommendedName>
        <fullName evidence="5">FAD-binding PCMH-type domain-containing protein</fullName>
    </recommendedName>
</protein>
<dbReference type="InterPro" id="IPR050416">
    <property type="entry name" value="FAD-linked_Oxidoreductase"/>
</dbReference>
<sequence length="1135" mass="122886">MATLDELKAALNAKTPELQRRPLSAEEYRTGFDVLSRGSAAYQHFIIPHLSELLTPLFHTRLHVSVLEIGPGPKSVLGLLPDHLKRKIRRYAAFEIDDLYASRLSSWIQPNHHSETPFPGLDSPPEIFRKPFTPSADRGSKSNSGGNGFDIVLFCHSMYAMTPKRAYVEAALDFLRDKGKVIVCHRDSNLYFDGLVSSRTFSSPTATVNVADDDVPLDTFASFIAGHELRATQDEPRLRCERRQILRTGHLGEDGSTTLTFRSPNAMVVFNQHAAKLSELLRTVPSMTEQRKIKSPEARHSSPASIVQPATIQHIQSCIRWALQYGLNMTVFGGGHSGQCLRSNVVAIDMSSFKQVDFVRDTKTPGDVRLAVVQTGCTSGDIVSKAMDENVDVPLGARPSVGAGLWLQGGIGHLSRSYGLACDSIVGAILICAKTAQILVVGEVPASHRPAPAVRPRDEHEILWGLKGAGSNFGIIVSVVFKTYPASLTAVRNWITPSSSTTVTTSQLLELDKISLSLSDDCSLDAFLYHQGDQLHIGATLFSPSSAPVPYDHFAAKDRLSEILGPQNGRTSIANSVQLFDADMYVSSMHGGHGGGKTSSFKRCVFVRSIGESEVIDAMVSALRSRPSVMSYMHLLHGGGAIARVAGQATAFGSRDWQYACVITGVWAREMDGSSTALKIVQWVYDTAQKLLPFSAGVYGADLGPDPRDAALANVAFGQNTIRLARLKEKMDSRSILPYACPLPREPQLPKLILLVTGEICAGKDFCADLWAATLLENGLQASVASISDVTKKEYAAATGASIERLLADRAYKEQHRPALTTFYHEQVNQRPWLPEDHFLHVVHSAAGVDVLLITGMRDKAPVTSFSHLVSHSRVIEVRVDASTEIRRTRGPQAVPSGQSGQSTIASAAVSRQPDFSFCNEEVGGDRAKRFAVDRFLPFFDGELQRLSAMVRSTADFPITGVNFRHVLGICQQSGGLPLCTSLLQSHLSGDWSKIEAVVSCEAGGLLFASPLAAHINRPLALVREAGKLPPPVVLSSKNPSNISAFDAAGSKAKTMVMARDVISKDGSAVVVDDVLASGKTLCAVLQLLGKNGISMENVRVMVVAEFPVHRGREYLMQQGFGGVRIQSLLVFGGV</sequence>
<evidence type="ECO:0000259" key="5">
    <source>
        <dbReference type="PROSITE" id="PS51387"/>
    </source>
</evidence>
<evidence type="ECO:0000256" key="1">
    <source>
        <dbReference type="ARBA" id="ARBA00005466"/>
    </source>
</evidence>
<dbReference type="InterPro" id="IPR000836">
    <property type="entry name" value="PRTase_dom"/>
</dbReference>
<dbReference type="GO" id="GO:0006695">
    <property type="term" value="P:cholesterol biosynthetic process"/>
    <property type="evidence" value="ECO:0007669"/>
    <property type="project" value="InterPro"/>
</dbReference>
<dbReference type="GO" id="GO:0004631">
    <property type="term" value="F:phosphomevalonate kinase activity"/>
    <property type="evidence" value="ECO:0007669"/>
    <property type="project" value="InterPro"/>
</dbReference>
<dbReference type="InterPro" id="IPR029063">
    <property type="entry name" value="SAM-dependent_MTases_sf"/>
</dbReference>
<dbReference type="Gene3D" id="3.30.465.10">
    <property type="match status" value="1"/>
</dbReference>
<dbReference type="Proteomes" id="UP000799436">
    <property type="component" value="Unassembled WGS sequence"/>
</dbReference>
<dbReference type="UniPathway" id="UPA00057">
    <property type="reaction ID" value="UER00099"/>
</dbReference>
<dbReference type="AlphaFoldDB" id="A0A6G1L8L1"/>
<dbReference type="GO" id="GO:0016491">
    <property type="term" value="F:oxidoreductase activity"/>
    <property type="evidence" value="ECO:0007669"/>
    <property type="project" value="UniProtKB-KW"/>
</dbReference>
<proteinExistence type="inferred from homology"/>
<keyword evidence="3" id="KW-0274">FAD</keyword>
<organism evidence="6 7">
    <name type="scientific">Teratosphaeria nubilosa</name>
    <dbReference type="NCBI Taxonomy" id="161662"/>
    <lineage>
        <taxon>Eukaryota</taxon>
        <taxon>Fungi</taxon>
        <taxon>Dikarya</taxon>
        <taxon>Ascomycota</taxon>
        <taxon>Pezizomycotina</taxon>
        <taxon>Dothideomycetes</taxon>
        <taxon>Dothideomycetidae</taxon>
        <taxon>Mycosphaerellales</taxon>
        <taxon>Teratosphaeriaceae</taxon>
        <taxon>Teratosphaeria</taxon>
    </lineage>
</organism>
<accession>A0A6G1L8L1</accession>
<evidence type="ECO:0000313" key="7">
    <source>
        <dbReference type="Proteomes" id="UP000799436"/>
    </source>
</evidence>
<dbReference type="InterPro" id="IPR005919">
    <property type="entry name" value="Pmev_kin_anim"/>
</dbReference>
<dbReference type="InterPro" id="IPR006094">
    <property type="entry name" value="Oxid_FAD_bind_N"/>
</dbReference>
<dbReference type="Gene3D" id="3.40.50.2020">
    <property type="match status" value="1"/>
</dbReference>
<dbReference type="InterPro" id="IPR016169">
    <property type="entry name" value="FAD-bd_PCMH_sub2"/>
</dbReference>
<dbReference type="InterPro" id="IPR027417">
    <property type="entry name" value="P-loop_NTPase"/>
</dbReference>
<dbReference type="EMBL" id="ML995835">
    <property type="protein sequence ID" value="KAF2769271.1"/>
    <property type="molecule type" value="Genomic_DNA"/>
</dbReference>
<keyword evidence="7" id="KW-1185">Reference proteome</keyword>
<dbReference type="Gene3D" id="3.40.462.20">
    <property type="match status" value="1"/>
</dbReference>
<comment type="similarity">
    <text evidence="1">Belongs to the oxygen-dependent FAD-linked oxidoreductase family.</text>
</comment>
<dbReference type="SUPFAM" id="SSF53271">
    <property type="entry name" value="PRTase-like"/>
    <property type="match status" value="1"/>
</dbReference>
<name>A0A6G1L8L1_9PEZI</name>
<dbReference type="InterPro" id="IPR036318">
    <property type="entry name" value="FAD-bd_PCMH-like_sf"/>
</dbReference>
<dbReference type="InterPro" id="IPR016166">
    <property type="entry name" value="FAD-bd_PCMH"/>
</dbReference>
<dbReference type="Pfam" id="PF04275">
    <property type="entry name" value="P-mevalo_kinase"/>
    <property type="match status" value="1"/>
</dbReference>
<dbReference type="Pfam" id="PF01565">
    <property type="entry name" value="FAD_binding_4"/>
    <property type="match status" value="1"/>
</dbReference>
<keyword evidence="4" id="KW-0560">Oxidoreductase</keyword>
<dbReference type="PROSITE" id="PS51387">
    <property type="entry name" value="FAD_PCMH"/>
    <property type="match status" value="1"/>
</dbReference>
<evidence type="ECO:0000256" key="3">
    <source>
        <dbReference type="ARBA" id="ARBA00022827"/>
    </source>
</evidence>
<dbReference type="InterPro" id="IPR029057">
    <property type="entry name" value="PRTase-like"/>
</dbReference>
<dbReference type="GO" id="GO:0071949">
    <property type="term" value="F:FAD binding"/>
    <property type="evidence" value="ECO:0007669"/>
    <property type="project" value="InterPro"/>
</dbReference>
<dbReference type="Gene3D" id="3.40.50.150">
    <property type="entry name" value="Vaccinia Virus protein VP39"/>
    <property type="match status" value="1"/>
</dbReference>
<evidence type="ECO:0000313" key="6">
    <source>
        <dbReference type="EMBL" id="KAF2769271.1"/>
    </source>
</evidence>